<sequence length="325" mass="32048">MTRVETRIGLIPIVLSAALAASAAHAEGVPAGTLIENTAQASYDVGNGVETVDSNTVTLKVDELLDVTVTSLDAAAVGTAPGDAVLTFELTNIGNGPEAFVLTTNAAVSGNDFDTTVDGIAVDTNGNGVYDPGIDEVLTGPETTAILPADGNLTVFVLVTVPNTATDSQQSSVQLIADAVTGSGAPGTTFGAQGENGVDAVVGTTGADDDATGSLIVGVTTVELVKTGVVSDPFGGTSAVPGAIITYTLSASVSGSGTATALVITDAIPSGTSYQFGTLALDAAPLTDADDTDAGEADATGIRVDLGNAPGGTDNIITFDVKIDE</sequence>
<evidence type="ECO:0000313" key="3">
    <source>
        <dbReference type="Proteomes" id="UP000253727"/>
    </source>
</evidence>
<name>A0A369Q8W7_9SPHN</name>
<accession>A0A369Q8W7</accession>
<feature type="chain" id="PRO_5016760467" description="DUF11 domain-containing protein" evidence="1">
    <location>
        <begin position="27"/>
        <end position="325"/>
    </location>
</feature>
<evidence type="ECO:0000313" key="2">
    <source>
        <dbReference type="EMBL" id="RDC59707.1"/>
    </source>
</evidence>
<proteinExistence type="predicted"/>
<evidence type="ECO:0008006" key="4">
    <source>
        <dbReference type="Google" id="ProtNLM"/>
    </source>
</evidence>
<dbReference type="EMBL" id="QBKA01000002">
    <property type="protein sequence ID" value="RDC59707.1"/>
    <property type="molecule type" value="Genomic_DNA"/>
</dbReference>
<dbReference type="NCBIfam" id="TIGR01451">
    <property type="entry name" value="B_ant_repeat"/>
    <property type="match status" value="1"/>
</dbReference>
<organism evidence="2 3">
    <name type="scientific">Alteripontixanthobacter maritimus</name>
    <dbReference type="NCBI Taxonomy" id="2161824"/>
    <lineage>
        <taxon>Bacteria</taxon>
        <taxon>Pseudomonadati</taxon>
        <taxon>Pseudomonadota</taxon>
        <taxon>Alphaproteobacteria</taxon>
        <taxon>Sphingomonadales</taxon>
        <taxon>Erythrobacteraceae</taxon>
        <taxon>Alteripontixanthobacter</taxon>
    </lineage>
</organism>
<reference evidence="2 3" key="1">
    <citation type="submission" date="2018-04" db="EMBL/GenBank/DDBJ databases">
        <title>Altererythrobacter sp. HME9302 genome sequencing and assembly.</title>
        <authorList>
            <person name="Kang H."/>
            <person name="Kim H."/>
            <person name="Joh K."/>
        </authorList>
    </citation>
    <scope>NUCLEOTIDE SEQUENCE [LARGE SCALE GENOMIC DNA]</scope>
    <source>
        <strain evidence="2 3">HME9302</strain>
    </source>
</reference>
<gene>
    <name evidence="2" type="ORF">HME9302_00899</name>
</gene>
<protein>
    <recommendedName>
        <fullName evidence="4">DUF11 domain-containing protein</fullName>
    </recommendedName>
</protein>
<comment type="caution">
    <text evidence="2">The sequence shown here is derived from an EMBL/GenBank/DDBJ whole genome shotgun (WGS) entry which is preliminary data.</text>
</comment>
<dbReference type="Proteomes" id="UP000253727">
    <property type="component" value="Unassembled WGS sequence"/>
</dbReference>
<evidence type="ECO:0000256" key="1">
    <source>
        <dbReference type="SAM" id="SignalP"/>
    </source>
</evidence>
<feature type="signal peptide" evidence="1">
    <location>
        <begin position="1"/>
        <end position="26"/>
    </location>
</feature>
<dbReference type="RefSeq" id="WP_115366019.1">
    <property type="nucleotide sequence ID" value="NZ_QBKA01000002.1"/>
</dbReference>
<keyword evidence="3" id="KW-1185">Reference proteome</keyword>
<keyword evidence="1" id="KW-0732">Signal</keyword>
<dbReference type="AlphaFoldDB" id="A0A369Q8W7"/>
<dbReference type="OrthoDB" id="8455960at2"/>
<dbReference type="InterPro" id="IPR047589">
    <property type="entry name" value="DUF11_rpt"/>
</dbReference>